<evidence type="ECO:0000256" key="1">
    <source>
        <dbReference type="ARBA" id="ARBA00001962"/>
    </source>
</evidence>
<dbReference type="InterPro" id="IPR017941">
    <property type="entry name" value="Rieske_2Fe-2S"/>
</dbReference>
<evidence type="ECO:0000256" key="5">
    <source>
        <dbReference type="ARBA" id="ARBA00023004"/>
    </source>
</evidence>
<evidence type="ECO:0000256" key="8">
    <source>
        <dbReference type="SAM" id="MobiDB-lite"/>
    </source>
</evidence>
<dbReference type="Pfam" id="PF00355">
    <property type="entry name" value="Rieske"/>
    <property type="match status" value="1"/>
</dbReference>
<sequence length="422" mass="46883">MIMTDTALPDENTSRTANGTGRRVPYRVFTDPEYHAREQEKIFQGEAWSFVALEAEVPEAGDFKSTFIGETPVIVTRAADGAVHVVVNRCAHRGALVCRELRGNRPNLECVYHQWAYDLAGNLIGVPFRRGLKGQGGMPGDFDMKQHGLKQLRVGIVGGLVFASFSQSVVPLNDFLGPLVVEHIKRIMHKPIKVLGDQRQYVHGNWKLYAENTRDPYHASLLHLFHNTFGLYRSTQTGKSLMDSEKRHSLLYSIAASNDDAADKQAYGDSRTFDTEFKLQDMSLLKGRQEFDDGITLVILAVFPNLVLQQIQNTLAVRQIVPKGQEAFELVWTHFGYADDDAEMQAIRRKQTNLIGPAGLISMEDGEAVEIVQNAIVGEQQATSFIAMGGGRAEDADHLVTEGAIVGFWDSYEKLVGFGTAR</sequence>
<keyword evidence="6" id="KW-0411">Iron-sulfur</keyword>
<dbReference type="GO" id="GO:0005506">
    <property type="term" value="F:iron ion binding"/>
    <property type="evidence" value="ECO:0007669"/>
    <property type="project" value="InterPro"/>
</dbReference>
<evidence type="ECO:0000256" key="7">
    <source>
        <dbReference type="ARBA" id="ARBA00023027"/>
    </source>
</evidence>
<dbReference type="InterPro" id="IPR036922">
    <property type="entry name" value="Rieske_2Fe-2S_sf"/>
</dbReference>
<evidence type="ECO:0000256" key="2">
    <source>
        <dbReference type="ARBA" id="ARBA00022714"/>
    </source>
</evidence>
<dbReference type="CDD" id="cd08880">
    <property type="entry name" value="RHO_alpha_C_ahdA1c-like"/>
    <property type="match status" value="1"/>
</dbReference>
<evidence type="ECO:0000256" key="3">
    <source>
        <dbReference type="ARBA" id="ARBA00022723"/>
    </source>
</evidence>
<dbReference type="CDD" id="cd03545">
    <property type="entry name" value="Rieske_RO_Alpha_OHBDO_like"/>
    <property type="match status" value="1"/>
</dbReference>
<dbReference type="EC" id="1.14.12.1" evidence="10"/>
<dbReference type="GO" id="GO:0018618">
    <property type="term" value="F:anthranilate 1,2-dioxygenase (deaminating, decarboxylating) activity"/>
    <property type="evidence" value="ECO:0007669"/>
    <property type="project" value="UniProtKB-EC"/>
</dbReference>
<keyword evidence="5" id="KW-0408">Iron</keyword>
<protein>
    <submittedName>
        <fullName evidence="10">Anthranilate 1,2-dioxygenase large subunit</fullName>
        <ecNumber evidence="10">1.14.12.1</ecNumber>
    </submittedName>
</protein>
<dbReference type="Gene3D" id="3.90.380.10">
    <property type="entry name" value="Naphthalene 1,2-dioxygenase Alpha Subunit, Chain A, domain 1"/>
    <property type="match status" value="1"/>
</dbReference>
<dbReference type="PROSITE" id="PS00570">
    <property type="entry name" value="RING_HYDROXYL_ALPHA"/>
    <property type="match status" value="1"/>
</dbReference>
<comment type="cofactor">
    <cofactor evidence="1">
        <name>Fe cation</name>
        <dbReference type="ChEBI" id="CHEBI:24875"/>
    </cofactor>
</comment>
<keyword evidence="7" id="KW-0520">NAD</keyword>
<feature type="region of interest" description="Disordered" evidence="8">
    <location>
        <begin position="1"/>
        <end position="22"/>
    </location>
</feature>
<dbReference type="Gene3D" id="2.102.10.10">
    <property type="entry name" value="Rieske [2Fe-2S] iron-sulphur domain"/>
    <property type="match status" value="1"/>
</dbReference>
<dbReference type="Proteomes" id="UP000590524">
    <property type="component" value="Unassembled WGS sequence"/>
</dbReference>
<evidence type="ECO:0000259" key="9">
    <source>
        <dbReference type="PROSITE" id="PS51296"/>
    </source>
</evidence>
<dbReference type="EMBL" id="JACIEU010000013">
    <property type="protein sequence ID" value="MBB4149612.1"/>
    <property type="molecule type" value="Genomic_DNA"/>
</dbReference>
<keyword evidence="10" id="KW-0223">Dioxygenase</keyword>
<dbReference type="Pfam" id="PF00848">
    <property type="entry name" value="Ring_hydroxyl_A"/>
    <property type="match status" value="1"/>
</dbReference>
<dbReference type="PRINTS" id="PR00090">
    <property type="entry name" value="RNGDIOXGNASE"/>
</dbReference>
<dbReference type="SUPFAM" id="SSF55961">
    <property type="entry name" value="Bet v1-like"/>
    <property type="match status" value="1"/>
</dbReference>
<dbReference type="PROSITE" id="PS51296">
    <property type="entry name" value="RIESKE"/>
    <property type="match status" value="1"/>
</dbReference>
<dbReference type="InterPro" id="IPR015879">
    <property type="entry name" value="Ring_hydroxy_dOase_asu_C_dom"/>
</dbReference>
<dbReference type="InterPro" id="IPR015881">
    <property type="entry name" value="ARHD_Rieske_2Fe_2S"/>
</dbReference>
<keyword evidence="3" id="KW-0479">Metal-binding</keyword>
<accession>A0A7W6LT19</accession>
<evidence type="ECO:0000313" key="11">
    <source>
        <dbReference type="Proteomes" id="UP000590524"/>
    </source>
</evidence>
<dbReference type="InterPro" id="IPR001663">
    <property type="entry name" value="Rng_hydr_dOase-A"/>
</dbReference>
<evidence type="ECO:0000256" key="6">
    <source>
        <dbReference type="ARBA" id="ARBA00023014"/>
    </source>
</evidence>
<dbReference type="PANTHER" id="PTHR43756">
    <property type="entry name" value="CHOLINE MONOOXYGENASE, CHLOROPLASTIC"/>
    <property type="match status" value="1"/>
</dbReference>
<proteinExistence type="predicted"/>
<dbReference type="GO" id="GO:0051537">
    <property type="term" value="F:2 iron, 2 sulfur cluster binding"/>
    <property type="evidence" value="ECO:0007669"/>
    <property type="project" value="UniProtKB-KW"/>
</dbReference>
<evidence type="ECO:0000256" key="4">
    <source>
        <dbReference type="ARBA" id="ARBA00023002"/>
    </source>
</evidence>
<name>A0A7W6LT19_9SPHN</name>
<feature type="domain" description="Rieske" evidence="9">
    <location>
        <begin position="48"/>
        <end position="163"/>
    </location>
</feature>
<evidence type="ECO:0000313" key="10">
    <source>
        <dbReference type="EMBL" id="MBB4149612.1"/>
    </source>
</evidence>
<dbReference type="AlphaFoldDB" id="A0A7W6LT19"/>
<dbReference type="InterPro" id="IPR043264">
    <property type="entry name" value="AhdA1c-like_alpha_C"/>
</dbReference>
<comment type="caution">
    <text evidence="10">The sequence shown here is derived from an EMBL/GenBank/DDBJ whole genome shotgun (WGS) entry which is preliminary data.</text>
</comment>
<dbReference type="PANTHER" id="PTHR43756:SF5">
    <property type="entry name" value="CHOLINE MONOOXYGENASE, CHLOROPLASTIC"/>
    <property type="match status" value="1"/>
</dbReference>
<keyword evidence="2" id="KW-0001">2Fe-2S</keyword>
<keyword evidence="11" id="KW-1185">Reference proteome</keyword>
<keyword evidence="4 10" id="KW-0560">Oxidoreductase</keyword>
<organism evidence="10 11">
    <name type="scientific">Sphingobium scionense</name>
    <dbReference type="NCBI Taxonomy" id="1404341"/>
    <lineage>
        <taxon>Bacteria</taxon>
        <taxon>Pseudomonadati</taxon>
        <taxon>Pseudomonadota</taxon>
        <taxon>Alphaproteobacteria</taxon>
        <taxon>Sphingomonadales</taxon>
        <taxon>Sphingomonadaceae</taxon>
        <taxon>Sphingobium</taxon>
    </lineage>
</organism>
<dbReference type="SUPFAM" id="SSF50022">
    <property type="entry name" value="ISP domain"/>
    <property type="match status" value="1"/>
</dbReference>
<gene>
    <name evidence="10" type="ORF">GGQ90_003404</name>
</gene>
<reference evidence="10 11" key="1">
    <citation type="submission" date="2020-08" db="EMBL/GenBank/DDBJ databases">
        <title>Genomic Encyclopedia of Type Strains, Phase IV (KMG-IV): sequencing the most valuable type-strain genomes for metagenomic binning, comparative biology and taxonomic classification.</title>
        <authorList>
            <person name="Goeker M."/>
        </authorList>
    </citation>
    <scope>NUCLEOTIDE SEQUENCE [LARGE SCALE GENOMIC DNA]</scope>
    <source>
        <strain evidence="10 11">DSM 19371</strain>
    </source>
</reference>